<gene>
    <name evidence="3" type="ORF">AVDCRST_MAG76-2507</name>
</gene>
<keyword evidence="2" id="KW-0472">Membrane</keyword>
<feature type="region of interest" description="Disordered" evidence="1">
    <location>
        <begin position="144"/>
        <end position="192"/>
    </location>
</feature>
<dbReference type="PANTHER" id="PTHR36974:SF1">
    <property type="entry name" value="DOXX FAMILY MEMBRANE PROTEIN"/>
    <property type="match status" value="1"/>
</dbReference>
<keyword evidence="2" id="KW-1133">Transmembrane helix</keyword>
<feature type="transmembrane region" description="Helical" evidence="2">
    <location>
        <begin position="120"/>
        <end position="138"/>
    </location>
</feature>
<reference evidence="3" key="1">
    <citation type="submission" date="2020-02" db="EMBL/GenBank/DDBJ databases">
        <authorList>
            <person name="Meier V. D."/>
        </authorList>
    </citation>
    <scope>NUCLEOTIDE SEQUENCE</scope>
    <source>
        <strain evidence="3">AVDCRST_MAG76</strain>
    </source>
</reference>
<dbReference type="EMBL" id="CADCSZ010000156">
    <property type="protein sequence ID" value="CAA9255192.1"/>
    <property type="molecule type" value="Genomic_DNA"/>
</dbReference>
<evidence type="ECO:0008006" key="4">
    <source>
        <dbReference type="Google" id="ProtNLM"/>
    </source>
</evidence>
<dbReference type="PANTHER" id="PTHR36974">
    <property type="entry name" value="MEMBRANE PROTEIN-RELATED"/>
    <property type="match status" value="1"/>
</dbReference>
<dbReference type="AlphaFoldDB" id="A0A6J4IP76"/>
<feature type="compositionally biased region" description="Basic residues" evidence="1">
    <location>
        <begin position="144"/>
        <end position="160"/>
    </location>
</feature>
<evidence type="ECO:0000256" key="2">
    <source>
        <dbReference type="SAM" id="Phobius"/>
    </source>
</evidence>
<organism evidence="3">
    <name type="scientific">uncultured Acidimicrobiales bacterium</name>
    <dbReference type="NCBI Taxonomy" id="310071"/>
    <lineage>
        <taxon>Bacteria</taxon>
        <taxon>Bacillati</taxon>
        <taxon>Actinomycetota</taxon>
        <taxon>Acidimicrobiia</taxon>
        <taxon>Acidimicrobiales</taxon>
        <taxon>environmental samples</taxon>
    </lineage>
</organism>
<feature type="transmembrane region" description="Helical" evidence="2">
    <location>
        <begin position="88"/>
        <end position="108"/>
    </location>
</feature>
<accession>A0A6J4IP76</accession>
<evidence type="ECO:0000256" key="1">
    <source>
        <dbReference type="SAM" id="MobiDB-lite"/>
    </source>
</evidence>
<feature type="compositionally biased region" description="Basic and acidic residues" evidence="1">
    <location>
        <begin position="181"/>
        <end position="192"/>
    </location>
</feature>
<keyword evidence="2" id="KW-0812">Transmembrane</keyword>
<protein>
    <recommendedName>
        <fullName evidence="4">DoxX family protein</fullName>
    </recommendedName>
</protein>
<name>A0A6J4IP76_9ACTN</name>
<feature type="transmembrane region" description="Helical" evidence="2">
    <location>
        <begin position="62"/>
        <end position="81"/>
    </location>
</feature>
<sequence length="192" mass="20981">MIFFIILSVATTTAAVVLRGRRLRTAARWGFGIAMVVAGATHLVKPTPFEQHLPDWVPGPSVLVAGTGLIEIALGIGLLLVRSRRQLVGMATAAYLAAVFPANVYVAVAGVDVDGQPGGVYPWLRLPFQALFVAWALWSTGHPSARRRPARRSRLNRARVRPSPVHTRPERSETVQTRGSSTREGRRSWSSR</sequence>
<proteinExistence type="predicted"/>
<evidence type="ECO:0000313" key="3">
    <source>
        <dbReference type="EMBL" id="CAA9255192.1"/>
    </source>
</evidence>